<keyword evidence="2" id="KW-0812">Transmembrane</keyword>
<protein>
    <submittedName>
        <fullName evidence="3">Uncharacterized protein</fullName>
    </submittedName>
</protein>
<sequence>MEVNPVQLSVLAVLFVVFLAVPTLSNSLGETLDTLPMRIAGILLILGSVAYDKYVAIAVFLVVAALYIQRHQNQLSGVFAAEKKEYDPSSTNPVMQYAMPRRPNAMQPLNPGGQAEVEYDYQDFMPKDRTNEIDPFDVSGLDEKHALTTEPLGQSRAQGLFPADQREAQAVMNSNRGGSWE</sequence>
<feature type="region of interest" description="Disordered" evidence="1">
    <location>
        <begin position="132"/>
        <end position="181"/>
    </location>
</feature>
<organism evidence="3">
    <name type="scientific">viral metagenome</name>
    <dbReference type="NCBI Taxonomy" id="1070528"/>
    <lineage>
        <taxon>unclassified sequences</taxon>
        <taxon>metagenomes</taxon>
        <taxon>organismal metagenomes</taxon>
    </lineage>
</organism>
<reference evidence="3" key="1">
    <citation type="journal article" date="2020" name="Nature">
        <title>Giant virus diversity and host interactions through global metagenomics.</title>
        <authorList>
            <person name="Schulz F."/>
            <person name="Roux S."/>
            <person name="Paez-Espino D."/>
            <person name="Jungbluth S."/>
            <person name="Walsh D.A."/>
            <person name="Denef V.J."/>
            <person name="McMahon K.D."/>
            <person name="Konstantinidis K.T."/>
            <person name="Eloe-Fadrosh E.A."/>
            <person name="Kyrpides N.C."/>
            <person name="Woyke T."/>
        </authorList>
    </citation>
    <scope>NUCLEOTIDE SEQUENCE</scope>
    <source>
        <strain evidence="3">GVMAG-M-3300027963-9</strain>
    </source>
</reference>
<keyword evidence="2" id="KW-0472">Membrane</keyword>
<dbReference type="EMBL" id="MN740537">
    <property type="protein sequence ID" value="QHU32302.1"/>
    <property type="molecule type" value="Genomic_DNA"/>
</dbReference>
<keyword evidence="2" id="KW-1133">Transmembrane helix</keyword>
<proteinExistence type="predicted"/>
<evidence type="ECO:0000256" key="1">
    <source>
        <dbReference type="SAM" id="MobiDB-lite"/>
    </source>
</evidence>
<evidence type="ECO:0000313" key="3">
    <source>
        <dbReference type="EMBL" id="QHU32302.1"/>
    </source>
</evidence>
<feature type="compositionally biased region" description="Polar residues" evidence="1">
    <location>
        <begin position="171"/>
        <end position="181"/>
    </location>
</feature>
<feature type="transmembrane region" description="Helical" evidence="2">
    <location>
        <begin position="37"/>
        <end position="68"/>
    </location>
</feature>
<dbReference type="AlphaFoldDB" id="A0A6C0LSS7"/>
<accession>A0A6C0LSS7</accession>
<evidence type="ECO:0000256" key="2">
    <source>
        <dbReference type="SAM" id="Phobius"/>
    </source>
</evidence>
<name>A0A6C0LSS7_9ZZZZ</name>